<evidence type="ECO:0000256" key="4">
    <source>
        <dbReference type="ARBA" id="ARBA00022737"/>
    </source>
</evidence>
<organism evidence="12 15">
    <name type="scientific">Mobiluncus mulieris</name>
    <dbReference type="NCBI Taxonomy" id="2052"/>
    <lineage>
        <taxon>Bacteria</taxon>
        <taxon>Bacillati</taxon>
        <taxon>Actinomycetota</taxon>
        <taxon>Actinomycetes</taxon>
        <taxon>Actinomycetales</taxon>
        <taxon>Actinomycetaceae</taxon>
        <taxon>Mobiluncus</taxon>
    </lineage>
</organism>
<dbReference type="PROSITE" id="PS51371">
    <property type="entry name" value="CBS"/>
    <property type="match status" value="2"/>
</dbReference>
<sequence>MNSWLGLVVMVVLLAVNGFFVGAEFAVTASRRAEIEPLVKAGKRGASAALFAVEHVSEMLATCQLGITLASTGLGVVAEPALAQLLTPVVELTGAPAVTAHAVAVLIALLIVLYLHVVGGEVIPKNLSISAHTTLILFYGPTLVALSKSVAPIVRAMNKVANFFVLLAGKEPRDEVVNTFTVEEMTSIVKKSQAEGTVEDDLGLLSGTLEFSTEQVSGVMVGLKHLVTLPRDVSVSGVEKAVARTGFSRFPVVDKAGRICGYLHIKDVIAVDEARRDEPLESWRIRELTEVTPDMEVEDALRVMQKQGTHLAGVVPRAGMEVSGVIFLEDILEKLVGEVHDSLQRDNEHGAS</sequence>
<keyword evidence="7" id="KW-0129">CBS domain</keyword>
<gene>
    <name evidence="13" type="ORF">HHJ77_01265</name>
    <name evidence="12" type="ORF">HHJ78_06305</name>
</gene>
<dbReference type="EMBL" id="JABCUS010000002">
    <property type="protein sequence ID" value="NMX02597.1"/>
    <property type="molecule type" value="Genomic_DNA"/>
</dbReference>
<reference evidence="14 15" key="1">
    <citation type="submission" date="2020-04" db="EMBL/GenBank/DDBJ databases">
        <title>Antimicrobial susceptibility and clonality of vaginal-derived multi-drug resistant Mobiluncus isolates in China.</title>
        <authorList>
            <person name="Zhang X."/>
        </authorList>
    </citation>
    <scope>NUCLEOTIDE SEQUENCE [LARGE SCALE GENOMIC DNA]</scope>
    <source>
        <strain evidence="13 14">12</strain>
        <strain evidence="12 15">13</strain>
    </source>
</reference>
<dbReference type="SUPFAM" id="SSF54631">
    <property type="entry name" value="CBS-domain pair"/>
    <property type="match status" value="1"/>
</dbReference>
<evidence type="ECO:0000313" key="12">
    <source>
        <dbReference type="EMBL" id="NMW65148.1"/>
    </source>
</evidence>
<feature type="domain" description="CBS" evidence="10">
    <location>
        <begin position="284"/>
        <end position="342"/>
    </location>
</feature>
<protein>
    <submittedName>
        <fullName evidence="12">HlyC/CorC family transporter</fullName>
    </submittedName>
</protein>
<feature type="transmembrane region" description="Helical" evidence="9">
    <location>
        <begin position="95"/>
        <end position="115"/>
    </location>
</feature>
<dbReference type="EMBL" id="JABCUR010000004">
    <property type="protein sequence ID" value="NMW65148.1"/>
    <property type="molecule type" value="Genomic_DNA"/>
</dbReference>
<dbReference type="PROSITE" id="PS51846">
    <property type="entry name" value="CNNM"/>
    <property type="match status" value="1"/>
</dbReference>
<dbReference type="Proteomes" id="UP000575397">
    <property type="component" value="Unassembled WGS sequence"/>
</dbReference>
<dbReference type="InterPro" id="IPR046342">
    <property type="entry name" value="CBS_dom_sf"/>
</dbReference>
<evidence type="ECO:0000313" key="15">
    <source>
        <dbReference type="Proteomes" id="UP000578252"/>
    </source>
</evidence>
<feature type="domain" description="CBS" evidence="10">
    <location>
        <begin position="220"/>
        <end position="278"/>
    </location>
</feature>
<dbReference type="Proteomes" id="UP000578252">
    <property type="component" value="Unassembled WGS sequence"/>
</dbReference>
<evidence type="ECO:0000256" key="5">
    <source>
        <dbReference type="ARBA" id="ARBA00022989"/>
    </source>
</evidence>
<accession>A0A7Y0Y477</accession>
<dbReference type="Pfam" id="PF00571">
    <property type="entry name" value="CBS"/>
    <property type="match status" value="2"/>
</dbReference>
<evidence type="ECO:0000256" key="2">
    <source>
        <dbReference type="ARBA" id="ARBA00022475"/>
    </source>
</evidence>
<evidence type="ECO:0000256" key="3">
    <source>
        <dbReference type="ARBA" id="ARBA00022692"/>
    </source>
</evidence>
<evidence type="ECO:0000256" key="6">
    <source>
        <dbReference type="ARBA" id="ARBA00023136"/>
    </source>
</evidence>
<dbReference type="SMART" id="SM00116">
    <property type="entry name" value="CBS"/>
    <property type="match status" value="2"/>
</dbReference>
<evidence type="ECO:0000259" key="11">
    <source>
        <dbReference type="PROSITE" id="PS51846"/>
    </source>
</evidence>
<dbReference type="RefSeq" id="WP_169762137.1">
    <property type="nucleotide sequence ID" value="NZ_JABCUQ010000004.1"/>
</dbReference>
<name>A0A7Y0Y477_9ACTO</name>
<proteinExistence type="predicted"/>
<comment type="caution">
    <text evidence="12">The sequence shown here is derived from an EMBL/GenBank/DDBJ whole genome shotgun (WGS) entry which is preliminary data.</text>
</comment>
<keyword evidence="3 8" id="KW-0812">Transmembrane</keyword>
<keyword evidence="4" id="KW-0677">Repeat</keyword>
<keyword evidence="5 8" id="KW-1133">Transmembrane helix</keyword>
<keyword evidence="6 8" id="KW-0472">Membrane</keyword>
<evidence type="ECO:0000256" key="7">
    <source>
        <dbReference type="PROSITE-ProRule" id="PRU00703"/>
    </source>
</evidence>
<feature type="domain" description="CNNM transmembrane" evidence="11">
    <location>
        <begin position="1"/>
        <end position="202"/>
    </location>
</feature>
<dbReference type="InterPro" id="IPR002550">
    <property type="entry name" value="CNNM"/>
</dbReference>
<dbReference type="InterPro" id="IPR051676">
    <property type="entry name" value="UPF0053_domain"/>
</dbReference>
<dbReference type="Gene3D" id="3.10.580.10">
    <property type="entry name" value="CBS-domain"/>
    <property type="match status" value="1"/>
</dbReference>
<dbReference type="Pfam" id="PF01595">
    <property type="entry name" value="CNNM"/>
    <property type="match status" value="1"/>
</dbReference>
<dbReference type="InterPro" id="IPR000644">
    <property type="entry name" value="CBS_dom"/>
</dbReference>
<evidence type="ECO:0000313" key="14">
    <source>
        <dbReference type="Proteomes" id="UP000575397"/>
    </source>
</evidence>
<evidence type="ECO:0000259" key="10">
    <source>
        <dbReference type="PROSITE" id="PS51371"/>
    </source>
</evidence>
<evidence type="ECO:0000313" key="13">
    <source>
        <dbReference type="EMBL" id="NMX02597.1"/>
    </source>
</evidence>
<feature type="transmembrane region" description="Helical" evidence="9">
    <location>
        <begin position="127"/>
        <end position="146"/>
    </location>
</feature>
<dbReference type="PANTHER" id="PTHR43099:SF5">
    <property type="entry name" value="HLYC_CORC FAMILY TRANSPORTER"/>
    <property type="match status" value="1"/>
</dbReference>
<evidence type="ECO:0000256" key="8">
    <source>
        <dbReference type="PROSITE-ProRule" id="PRU01193"/>
    </source>
</evidence>
<evidence type="ECO:0000256" key="9">
    <source>
        <dbReference type="SAM" id="Phobius"/>
    </source>
</evidence>
<dbReference type="PANTHER" id="PTHR43099">
    <property type="entry name" value="UPF0053 PROTEIN YRKA"/>
    <property type="match status" value="1"/>
</dbReference>
<keyword evidence="2" id="KW-1003">Cell membrane</keyword>
<comment type="subcellular location">
    <subcellularLocation>
        <location evidence="1">Cell membrane</location>
        <topology evidence="1">Multi-pass membrane protein</topology>
    </subcellularLocation>
</comment>
<dbReference type="GO" id="GO:0005886">
    <property type="term" value="C:plasma membrane"/>
    <property type="evidence" value="ECO:0007669"/>
    <property type="project" value="UniProtKB-SubCell"/>
</dbReference>
<dbReference type="AlphaFoldDB" id="A0A7Y0Y477"/>
<dbReference type="CDD" id="cd04590">
    <property type="entry name" value="CBS_pair_CorC_HlyC_assoc"/>
    <property type="match status" value="1"/>
</dbReference>
<evidence type="ECO:0000256" key="1">
    <source>
        <dbReference type="ARBA" id="ARBA00004651"/>
    </source>
</evidence>
<dbReference type="InterPro" id="IPR044751">
    <property type="entry name" value="Ion_transp-like_CBS"/>
</dbReference>